<proteinExistence type="predicted"/>
<dbReference type="EMBL" id="QJKJ01005044">
    <property type="protein sequence ID" value="RDX91747.1"/>
    <property type="molecule type" value="Genomic_DNA"/>
</dbReference>
<dbReference type="OrthoDB" id="10614575at2759"/>
<dbReference type="AlphaFoldDB" id="A0A371GMH3"/>
<organism evidence="1 2">
    <name type="scientific">Mucuna pruriens</name>
    <name type="common">Velvet bean</name>
    <name type="synonym">Dolichos pruriens</name>
    <dbReference type="NCBI Taxonomy" id="157652"/>
    <lineage>
        <taxon>Eukaryota</taxon>
        <taxon>Viridiplantae</taxon>
        <taxon>Streptophyta</taxon>
        <taxon>Embryophyta</taxon>
        <taxon>Tracheophyta</taxon>
        <taxon>Spermatophyta</taxon>
        <taxon>Magnoliopsida</taxon>
        <taxon>eudicotyledons</taxon>
        <taxon>Gunneridae</taxon>
        <taxon>Pentapetalae</taxon>
        <taxon>rosids</taxon>
        <taxon>fabids</taxon>
        <taxon>Fabales</taxon>
        <taxon>Fabaceae</taxon>
        <taxon>Papilionoideae</taxon>
        <taxon>50 kb inversion clade</taxon>
        <taxon>NPAAA clade</taxon>
        <taxon>indigoferoid/millettioid clade</taxon>
        <taxon>Phaseoleae</taxon>
        <taxon>Mucuna</taxon>
    </lineage>
</organism>
<dbReference type="Proteomes" id="UP000257109">
    <property type="component" value="Unassembled WGS sequence"/>
</dbReference>
<evidence type="ECO:0000313" key="1">
    <source>
        <dbReference type="EMBL" id="RDX91747.1"/>
    </source>
</evidence>
<name>A0A371GMH3_MUCPR</name>
<keyword evidence="2" id="KW-1185">Reference proteome</keyword>
<comment type="caution">
    <text evidence="1">The sequence shown here is derived from an EMBL/GenBank/DDBJ whole genome shotgun (WGS) entry which is preliminary data.</text>
</comment>
<feature type="non-terminal residue" evidence="1">
    <location>
        <position position="1"/>
    </location>
</feature>
<protein>
    <submittedName>
        <fullName evidence="1">Uncharacterized protein</fullName>
    </submittedName>
</protein>
<gene>
    <name evidence="1" type="ORF">CR513_26234</name>
</gene>
<sequence length="147" mass="16791">MQLEVLKKRDKKSIEREMTMSFISTKSKSKDHHGRHALFSKLSELIEFRQDNFAKIRPIFFPHFSTLEGKLGEMQGMFQWPVLNSGVKHLSKSAFLNGPGNVMSQTHGRLGRQNLQKHDPKRVYVRFDSEHARLLVLGVDVAEGSGS</sequence>
<evidence type="ECO:0000313" key="2">
    <source>
        <dbReference type="Proteomes" id="UP000257109"/>
    </source>
</evidence>
<accession>A0A371GMH3</accession>
<reference evidence="1" key="1">
    <citation type="submission" date="2018-05" db="EMBL/GenBank/DDBJ databases">
        <title>Draft genome of Mucuna pruriens seed.</title>
        <authorList>
            <person name="Nnadi N.E."/>
            <person name="Vos R."/>
            <person name="Hasami M.H."/>
            <person name="Devisetty U.K."/>
            <person name="Aguiy J.C."/>
        </authorList>
    </citation>
    <scope>NUCLEOTIDE SEQUENCE [LARGE SCALE GENOMIC DNA]</scope>
    <source>
        <strain evidence="1">JCA_2017</strain>
    </source>
</reference>